<protein>
    <submittedName>
        <fullName evidence="1">Uncharacterized protein</fullName>
    </submittedName>
</protein>
<proteinExistence type="predicted"/>
<dbReference type="EMBL" id="JANBOH010000043">
    <property type="protein sequence ID" value="KAJ1646983.1"/>
    <property type="molecule type" value="Genomic_DNA"/>
</dbReference>
<evidence type="ECO:0000313" key="2">
    <source>
        <dbReference type="Proteomes" id="UP001145021"/>
    </source>
</evidence>
<reference evidence="1" key="1">
    <citation type="submission" date="2022-07" db="EMBL/GenBank/DDBJ databases">
        <title>Phylogenomic reconstructions and comparative analyses of Kickxellomycotina fungi.</title>
        <authorList>
            <person name="Reynolds N.K."/>
            <person name="Stajich J.E."/>
            <person name="Barry K."/>
            <person name="Grigoriev I.V."/>
            <person name="Crous P."/>
            <person name="Smith M.E."/>
        </authorList>
    </citation>
    <scope>NUCLEOTIDE SEQUENCE</scope>
    <source>
        <strain evidence="1">NBRC 105413</strain>
    </source>
</reference>
<sequence length="563" mass="64564">MSSTSSAWNHLPYIVAEIILKYATIQRITDYRQWKTRLFLIGVCQQWRDLGKPMVYRDIIFQSRKYRHEIQAMDINKVFTNGFEGLIATNIYLIKSVDALKYVKEALVHMLAPLHYNWLFSTLLALYREDTLFWSGVKTLKIMSSLLGAVSSTTGVEIKTGVDQKDNIQRLMLVARFMQHAVPNVENLYLRGNSKDEITRMFFNKLQSQYSQDVRSIDNTISTVIGTLASTNLTSLNISFDLQELQTLPRIYSKSLKSLQLCQVPPSFSWSFFLQDTDNLQENLVFSELYCLKIAFQINANRVKLASNPRDWRLKANPDHPSKVFFPKLKSLQISGRPEVSDISFSDIFSKHISRLNYVDNSFDEEAFKNANISSVGKLNCRMKKPLLETIEGFYHETNHLLGKIDINQYAFLDISFTAEMQIKPENTMWTNLTDLDVTGIEYSILINLLSRLPSLVSFTVASLRLSPIPDIFEINEEQARSVCAKNAYVFGNPTVGSNKGLLDCVCHLVLSARSLEKLGGMRQLTDKLICFIDENCQEYSHLRNLCLVNEYKTDKETSRMIL</sequence>
<organism evidence="1 2">
    <name type="scientific">Coemansia asiatica</name>
    <dbReference type="NCBI Taxonomy" id="1052880"/>
    <lineage>
        <taxon>Eukaryota</taxon>
        <taxon>Fungi</taxon>
        <taxon>Fungi incertae sedis</taxon>
        <taxon>Zoopagomycota</taxon>
        <taxon>Kickxellomycotina</taxon>
        <taxon>Kickxellomycetes</taxon>
        <taxon>Kickxellales</taxon>
        <taxon>Kickxellaceae</taxon>
        <taxon>Coemansia</taxon>
    </lineage>
</organism>
<gene>
    <name evidence="1" type="ORF">LPJ64_001604</name>
</gene>
<accession>A0A9W7XPP7</accession>
<keyword evidence="2" id="KW-1185">Reference proteome</keyword>
<name>A0A9W7XPP7_9FUNG</name>
<dbReference type="Proteomes" id="UP001145021">
    <property type="component" value="Unassembled WGS sequence"/>
</dbReference>
<evidence type="ECO:0000313" key="1">
    <source>
        <dbReference type="EMBL" id="KAJ1646983.1"/>
    </source>
</evidence>
<comment type="caution">
    <text evidence="1">The sequence shown here is derived from an EMBL/GenBank/DDBJ whole genome shotgun (WGS) entry which is preliminary data.</text>
</comment>
<dbReference type="AlphaFoldDB" id="A0A9W7XPP7"/>